<evidence type="ECO:0000259" key="2">
    <source>
        <dbReference type="Pfam" id="PF04754"/>
    </source>
</evidence>
<organism evidence="3 4">
    <name type="scientific">Providencia manganoxydans</name>
    <dbReference type="NCBI Taxonomy" id="2923283"/>
    <lineage>
        <taxon>Bacteria</taxon>
        <taxon>Pseudomonadati</taxon>
        <taxon>Pseudomonadota</taxon>
        <taxon>Gammaproteobacteria</taxon>
        <taxon>Enterobacterales</taxon>
        <taxon>Morganellaceae</taxon>
        <taxon>Providencia</taxon>
    </lineage>
</organism>
<reference evidence="4" key="1">
    <citation type="submission" date="2021-01" db="EMBL/GenBank/DDBJ databases">
        <title>Providencia vermicola LLDRA6, a soil-borne Mn(II)-oxidizing bacterium, exploits a strategy of superoxide production coupled to hydrogen peroxide consumption to generate Mn oxides, as revealed by transcriptional up-regulation of genes for phenylacetic acid catabolism.</title>
        <authorList>
            <person name="Chen S."/>
            <person name="Ding Z."/>
            <person name="Chen J."/>
            <person name="Luo J."/>
            <person name="Ruan X."/>
            <person name="Li Z."/>
            <person name="Liao F."/>
            <person name="He J."/>
            <person name="Li D."/>
        </authorList>
    </citation>
    <scope>NUCLEOTIDE SEQUENCE [LARGE SCALE GENOMIC DNA]</scope>
    <source>
        <strain evidence="4">LLDRA6</strain>
    </source>
</reference>
<comment type="similarity">
    <text evidence="1">Belongs to the Rpn/YhgA-like nuclease family.</text>
</comment>
<dbReference type="InterPro" id="IPR010106">
    <property type="entry name" value="RpnA"/>
</dbReference>
<dbReference type="InterPro" id="IPR006842">
    <property type="entry name" value="Transposase_31"/>
</dbReference>
<sequence>MSLQPPKTPHDATFKGFLNQVDNARDFFDIYLPENIKSLCDFKTLALTNSSFIDNKLRSRLSDVLYSVKTDMGDGYFYLLVEHQSTPDKLMSWRLMYYAFSAMNQHLQQGHKVLPLVVPILFYHGKMSPYPYQNLWTRCFDWKELAEELYFKPFPLVDITVIDDNELANHRKIAVMELAMKHKNLRDEYQRMVELFAQTLNNNGNSQDDITIILQYLLVVLESPEHFEQIIHCFSQQIPQHKEVVMNLAERLRQEGQEKGHKIGIEEGIEEGIEKGRKIGVEEGVKITQRQMVKSLFTAGANIELIMAGTKLSREEILSLIEEQTQ</sequence>
<accession>A0ABX7AL78</accession>
<proteinExistence type="inferred from homology"/>
<dbReference type="PANTHER" id="PTHR34611">
    <property type="match status" value="1"/>
</dbReference>
<name>A0ABX7AL78_9GAMM</name>
<feature type="domain" description="Transposase (putative) YhgA-like" evidence="2">
    <location>
        <begin position="8"/>
        <end position="206"/>
    </location>
</feature>
<gene>
    <name evidence="3" type="ORF">JI723_16900</name>
</gene>
<dbReference type="NCBIfam" id="TIGR01784">
    <property type="entry name" value="T_den_put_tspse"/>
    <property type="match status" value="1"/>
</dbReference>
<evidence type="ECO:0000313" key="4">
    <source>
        <dbReference type="Proteomes" id="UP000596157"/>
    </source>
</evidence>
<keyword evidence="4" id="KW-1185">Reference proteome</keyword>
<dbReference type="EMBL" id="CP067099">
    <property type="protein sequence ID" value="QQO64382.1"/>
    <property type="molecule type" value="Genomic_DNA"/>
</dbReference>
<evidence type="ECO:0000256" key="1">
    <source>
        <dbReference type="ARBA" id="ARBA00009787"/>
    </source>
</evidence>
<dbReference type="PANTHER" id="PTHR34611:SF2">
    <property type="entry name" value="INACTIVE RECOMBINATION-PROMOTING NUCLEASE-LIKE PROTEIN RPNE-RELATED"/>
    <property type="match status" value="1"/>
</dbReference>
<protein>
    <submittedName>
        <fullName evidence="3">Rpn family recombination-promoting nuclease/putative transposase</fullName>
    </submittedName>
</protein>
<dbReference type="InterPro" id="IPR051699">
    <property type="entry name" value="Rpn/YhgA-like_nuclease"/>
</dbReference>
<evidence type="ECO:0000313" key="3">
    <source>
        <dbReference type="EMBL" id="QQO64382.1"/>
    </source>
</evidence>
<dbReference type="Proteomes" id="UP000596157">
    <property type="component" value="Chromosome"/>
</dbReference>
<dbReference type="Pfam" id="PF04754">
    <property type="entry name" value="Transposase_31"/>
    <property type="match status" value="1"/>
</dbReference>